<dbReference type="GO" id="GO:0015074">
    <property type="term" value="P:DNA integration"/>
    <property type="evidence" value="ECO:0007669"/>
    <property type="project" value="InterPro"/>
</dbReference>
<dbReference type="InterPro" id="IPR012337">
    <property type="entry name" value="RNaseH-like_sf"/>
</dbReference>
<dbReference type="Gene3D" id="1.10.340.70">
    <property type="match status" value="1"/>
</dbReference>
<keyword evidence="11" id="KW-1185">Reference proteome</keyword>
<dbReference type="Gene3D" id="2.40.70.10">
    <property type="entry name" value="Acid Proteases"/>
    <property type="match status" value="1"/>
</dbReference>
<keyword evidence="3" id="KW-0540">Nuclease</keyword>
<keyword evidence="1" id="KW-0808">Transferase</keyword>
<evidence type="ECO:0000256" key="8">
    <source>
        <dbReference type="SAM" id="MobiDB-lite"/>
    </source>
</evidence>
<dbReference type="Gene3D" id="3.30.420.10">
    <property type="entry name" value="Ribonuclease H-like superfamily/Ribonuclease H"/>
    <property type="match status" value="1"/>
</dbReference>
<name>A0AA47M0P8_MERPO</name>
<sequence>MADCSLPPPSPFLALPGEPPVPWPRWISSFETYILAAGLEDVSAVRKRALLLHCLGAEGQCVFGTLGNASTYAHAVELLKAHFAAPQSALLRRVIFRRRHQRSGESVTQFVADLRGLASLCKFGALQDEMIRDHLILHTNCDKIRERLLLENDDLTLAAALHLAGQVESALECAASLSTSSNSLALAKAAGPLESRVPLLHVSADSSEENILLASQSRDRPHQPCGNCGSSAHNSRAQICPARGKTCSNCGKLNHFHKVCRSAPARASQPPTTIIHNVSSGRAPFKTCSLMIGDVTLPLLLDTGATVSLLNLTTYTQFFSREPLGQPTTTLRGYANSKIDIVGSLQLPVKYGEKTLPLFRFNIARHGTNLLGLNLFNSLGFTLLDTAGSEIHTVAIPWQQQWPMLFSGVGCLDVFAHQPLLDPQQYNFRLHFTPGRDNVVADLLSRAIPNSPPDPYLAPGQDQAEHDLVQLLHTPLQETVSLREIQDASADDPTLSTLSTYIRQGWPARVPDEMLPYSRVRDELSCWNDTCIARGLCTVVPSALWARALAMAHEGHLGIVKLKQRCRDVVWWPGIDKEIETLVKDCTACLLSGKTRAPAPPPPMQPLDWPSKPWEHLQLDICGELHGVPHHQRFLVVVYDLHSKWPEVAPVGSVTAKVLVDILDSLFARWGLPERITTDNGPQMVSHELSSYLEGKGICHIRTAFYNPAANGGVEWLNQSLKNGIRAHLAQGCTLTTSLLQTLLHYRATRHATTGVSPASLMLGRELQLPLDRLRPTAAWAPAHPVRPAVDARQRRMKDRFDRARRAKPPAIAVLDWVRIRRPHRDNKLQSFWSDPVQVSQQLGPATFRLADGTRWHANRLGKVHAPPSPDLVVPAARVLPAAWLEAAPIPAPPAQPDGPVVVAAPEPRPARARGRPEHLRDFVTEYHS</sequence>
<dbReference type="GO" id="GO:0003964">
    <property type="term" value="F:RNA-directed DNA polymerase activity"/>
    <property type="evidence" value="ECO:0007669"/>
    <property type="project" value="UniProtKB-KW"/>
</dbReference>
<keyword evidence="6" id="KW-0695">RNA-directed DNA polymerase</keyword>
<dbReference type="InterPro" id="IPR041588">
    <property type="entry name" value="Integrase_H2C2"/>
</dbReference>
<gene>
    <name evidence="10" type="ORF">N1851_033884</name>
</gene>
<dbReference type="Proteomes" id="UP001174136">
    <property type="component" value="Unassembled WGS sequence"/>
</dbReference>
<evidence type="ECO:0000313" key="11">
    <source>
        <dbReference type="Proteomes" id="UP001174136"/>
    </source>
</evidence>
<dbReference type="AlphaFoldDB" id="A0AA47M0P8"/>
<dbReference type="InterPro" id="IPR036397">
    <property type="entry name" value="RNaseH_sf"/>
</dbReference>
<keyword evidence="2" id="KW-0548">Nucleotidyltransferase</keyword>
<dbReference type="GO" id="GO:0006508">
    <property type="term" value="P:proteolysis"/>
    <property type="evidence" value="ECO:0007669"/>
    <property type="project" value="InterPro"/>
</dbReference>
<dbReference type="FunFam" id="3.30.420.10:FF:000063">
    <property type="entry name" value="Retrovirus-related Pol polyprotein from transposon 297-like Protein"/>
    <property type="match status" value="1"/>
</dbReference>
<evidence type="ECO:0000256" key="2">
    <source>
        <dbReference type="ARBA" id="ARBA00022695"/>
    </source>
</evidence>
<dbReference type="Pfam" id="PF00665">
    <property type="entry name" value="rve"/>
    <property type="match status" value="1"/>
</dbReference>
<dbReference type="Gene3D" id="4.10.60.10">
    <property type="entry name" value="Zinc finger, CCHC-type"/>
    <property type="match status" value="1"/>
</dbReference>
<dbReference type="SUPFAM" id="SSF50630">
    <property type="entry name" value="Acid proteases"/>
    <property type="match status" value="1"/>
</dbReference>
<evidence type="ECO:0000256" key="3">
    <source>
        <dbReference type="ARBA" id="ARBA00022722"/>
    </source>
</evidence>
<evidence type="ECO:0000256" key="6">
    <source>
        <dbReference type="ARBA" id="ARBA00022918"/>
    </source>
</evidence>
<dbReference type="GO" id="GO:0004190">
    <property type="term" value="F:aspartic-type endopeptidase activity"/>
    <property type="evidence" value="ECO:0007669"/>
    <property type="project" value="InterPro"/>
</dbReference>
<dbReference type="PANTHER" id="PTHR37984:SF15">
    <property type="entry name" value="INTEGRASE CATALYTIC DOMAIN-CONTAINING PROTEIN"/>
    <property type="match status" value="1"/>
</dbReference>
<dbReference type="FunFam" id="1.10.340.70:FF:000003">
    <property type="entry name" value="Protein CBG25708"/>
    <property type="match status" value="1"/>
</dbReference>
<dbReference type="PROSITE" id="PS00141">
    <property type="entry name" value="ASP_PROTEASE"/>
    <property type="match status" value="1"/>
</dbReference>
<dbReference type="GO" id="GO:0004519">
    <property type="term" value="F:endonuclease activity"/>
    <property type="evidence" value="ECO:0007669"/>
    <property type="project" value="UniProtKB-KW"/>
</dbReference>
<feature type="region of interest" description="Disordered" evidence="8">
    <location>
        <begin position="891"/>
        <end position="916"/>
    </location>
</feature>
<dbReference type="InterPro" id="IPR021109">
    <property type="entry name" value="Peptidase_aspartic_dom_sf"/>
</dbReference>
<reference evidence="10" key="1">
    <citation type="journal article" date="2023" name="Front. Mar. Sci.">
        <title>A new Merluccius polli reference genome to investigate the effects of global change in West African waters.</title>
        <authorList>
            <person name="Mateo J.L."/>
            <person name="Blanco-Fernandez C."/>
            <person name="Garcia-Vazquez E."/>
            <person name="Machado-Schiaffino G."/>
        </authorList>
    </citation>
    <scope>NUCLEOTIDE SEQUENCE</scope>
    <source>
        <strain evidence="10">C29</strain>
        <tissue evidence="10">Fin</tissue>
    </source>
</reference>
<feature type="domain" description="Integrase catalytic" evidence="9">
    <location>
        <begin position="609"/>
        <end position="766"/>
    </location>
</feature>
<dbReference type="InterPro" id="IPR001584">
    <property type="entry name" value="Integrase_cat-core"/>
</dbReference>
<dbReference type="SUPFAM" id="SSF53098">
    <property type="entry name" value="Ribonuclease H-like"/>
    <property type="match status" value="1"/>
</dbReference>
<keyword evidence="4" id="KW-0255">Endonuclease</keyword>
<dbReference type="Pfam" id="PF17921">
    <property type="entry name" value="Integrase_H2C2"/>
    <property type="match status" value="1"/>
</dbReference>
<evidence type="ECO:0000256" key="4">
    <source>
        <dbReference type="ARBA" id="ARBA00022759"/>
    </source>
</evidence>
<dbReference type="PANTHER" id="PTHR37984">
    <property type="entry name" value="PROTEIN CBG26694"/>
    <property type="match status" value="1"/>
</dbReference>
<organism evidence="10 11">
    <name type="scientific">Merluccius polli</name>
    <name type="common">Benguela hake</name>
    <name type="synonym">Merluccius cadenati</name>
    <dbReference type="NCBI Taxonomy" id="89951"/>
    <lineage>
        <taxon>Eukaryota</taxon>
        <taxon>Metazoa</taxon>
        <taxon>Chordata</taxon>
        <taxon>Craniata</taxon>
        <taxon>Vertebrata</taxon>
        <taxon>Euteleostomi</taxon>
        <taxon>Actinopterygii</taxon>
        <taxon>Neopterygii</taxon>
        <taxon>Teleostei</taxon>
        <taxon>Neoteleostei</taxon>
        <taxon>Acanthomorphata</taxon>
        <taxon>Zeiogadaria</taxon>
        <taxon>Gadariae</taxon>
        <taxon>Gadiformes</taxon>
        <taxon>Gadoidei</taxon>
        <taxon>Merlucciidae</taxon>
        <taxon>Merluccius</taxon>
    </lineage>
</organism>
<protein>
    <recommendedName>
        <fullName evidence="7">Gypsy retrotransposon integrase-like protein 1</fullName>
    </recommendedName>
</protein>
<dbReference type="InterPro" id="IPR001969">
    <property type="entry name" value="Aspartic_peptidase_AS"/>
</dbReference>
<evidence type="ECO:0000256" key="1">
    <source>
        <dbReference type="ARBA" id="ARBA00022679"/>
    </source>
</evidence>
<evidence type="ECO:0000256" key="7">
    <source>
        <dbReference type="ARBA" id="ARBA00039658"/>
    </source>
</evidence>
<dbReference type="InterPro" id="IPR050951">
    <property type="entry name" value="Retrovirus_Pol_polyprotein"/>
</dbReference>
<evidence type="ECO:0000313" key="10">
    <source>
        <dbReference type="EMBL" id="KAK0131432.1"/>
    </source>
</evidence>
<accession>A0AA47M0P8</accession>
<dbReference type="PROSITE" id="PS50994">
    <property type="entry name" value="INTEGRASE"/>
    <property type="match status" value="1"/>
</dbReference>
<dbReference type="GO" id="GO:0003676">
    <property type="term" value="F:nucleic acid binding"/>
    <property type="evidence" value="ECO:0007669"/>
    <property type="project" value="InterPro"/>
</dbReference>
<dbReference type="EMBL" id="JAOPHQ010006545">
    <property type="protein sequence ID" value="KAK0131432.1"/>
    <property type="molecule type" value="Genomic_DNA"/>
</dbReference>
<evidence type="ECO:0000259" key="9">
    <source>
        <dbReference type="PROSITE" id="PS50994"/>
    </source>
</evidence>
<evidence type="ECO:0000256" key="5">
    <source>
        <dbReference type="ARBA" id="ARBA00022801"/>
    </source>
</evidence>
<proteinExistence type="predicted"/>
<comment type="caution">
    <text evidence="10">The sequence shown here is derived from an EMBL/GenBank/DDBJ whole genome shotgun (WGS) entry which is preliminary data.</text>
</comment>
<keyword evidence="5" id="KW-0378">Hydrolase</keyword>